<dbReference type="STRING" id="710696.Intca_1763"/>
<dbReference type="InterPro" id="IPR012340">
    <property type="entry name" value="NA-bd_OB-fold"/>
</dbReference>
<proteinExistence type="predicted"/>
<dbReference type="RefSeq" id="WP_013492590.1">
    <property type="nucleotide sequence ID" value="NC_014830.1"/>
</dbReference>
<dbReference type="SUPFAM" id="SSF50249">
    <property type="entry name" value="Nucleic acid-binding proteins"/>
    <property type="match status" value="1"/>
</dbReference>
<dbReference type="OrthoDB" id="5186768at2"/>
<dbReference type="Proteomes" id="UP000008914">
    <property type="component" value="Chromosome"/>
</dbReference>
<keyword evidence="1 2" id="KW-0238">DNA-binding</keyword>
<organism evidence="4 5">
    <name type="scientific">Intrasporangium calvum (strain ATCC 23552 / DSM 43043 / JCM 3097 / NBRC 12989 / NCIMB 10167 / NRRL B-3866 / 7 KIP)</name>
    <dbReference type="NCBI Taxonomy" id="710696"/>
    <lineage>
        <taxon>Bacteria</taxon>
        <taxon>Bacillati</taxon>
        <taxon>Actinomycetota</taxon>
        <taxon>Actinomycetes</taxon>
        <taxon>Micrococcales</taxon>
        <taxon>Intrasporangiaceae</taxon>
        <taxon>Intrasporangium</taxon>
    </lineage>
</organism>
<dbReference type="AlphaFoldDB" id="E6SA65"/>
<feature type="region of interest" description="Disordered" evidence="3">
    <location>
        <begin position="1"/>
        <end position="32"/>
    </location>
</feature>
<sequence length="140" mass="14967">MARQHRAATPGESGPEAGRPGPGRNEVALSGRLSAAAEERVLPSGDTLVTLRIVVPRAEATTRAGGRTGERRPGQVDTIDVVCWSARTRRTALRLEPGAGIDVEGSLRRRFFATPGGRQSRYEVEARTLRRGHGTGANDT</sequence>
<dbReference type="eggNOG" id="COG0629">
    <property type="taxonomic scope" value="Bacteria"/>
</dbReference>
<dbReference type="KEGG" id="ica:Intca_1763"/>
<name>E6SA65_INTC7</name>
<evidence type="ECO:0000313" key="4">
    <source>
        <dbReference type="EMBL" id="ADU48275.1"/>
    </source>
</evidence>
<dbReference type="EMBL" id="CP002343">
    <property type="protein sequence ID" value="ADU48275.1"/>
    <property type="molecule type" value="Genomic_DNA"/>
</dbReference>
<dbReference type="GO" id="GO:0003697">
    <property type="term" value="F:single-stranded DNA binding"/>
    <property type="evidence" value="ECO:0007669"/>
    <property type="project" value="InterPro"/>
</dbReference>
<gene>
    <name evidence="4" type="ordered locus">Intca_1763</name>
</gene>
<evidence type="ECO:0000313" key="5">
    <source>
        <dbReference type="Proteomes" id="UP000008914"/>
    </source>
</evidence>
<keyword evidence="5" id="KW-1185">Reference proteome</keyword>
<dbReference type="InterPro" id="IPR000424">
    <property type="entry name" value="Primosome_PriB/ssb"/>
</dbReference>
<dbReference type="PROSITE" id="PS50935">
    <property type="entry name" value="SSB"/>
    <property type="match status" value="1"/>
</dbReference>
<dbReference type="Gene3D" id="2.40.50.140">
    <property type="entry name" value="Nucleic acid-binding proteins"/>
    <property type="match status" value="1"/>
</dbReference>
<evidence type="ECO:0000256" key="3">
    <source>
        <dbReference type="SAM" id="MobiDB-lite"/>
    </source>
</evidence>
<dbReference type="Pfam" id="PF00436">
    <property type="entry name" value="SSB"/>
    <property type="match status" value="1"/>
</dbReference>
<evidence type="ECO:0000256" key="1">
    <source>
        <dbReference type="ARBA" id="ARBA00023125"/>
    </source>
</evidence>
<dbReference type="CDD" id="cd04496">
    <property type="entry name" value="SSB_OBF"/>
    <property type="match status" value="1"/>
</dbReference>
<accession>E6SA65</accession>
<protein>
    <submittedName>
        <fullName evidence="4">Single-strand binding protein/Primosomal replication protein n</fullName>
    </submittedName>
</protein>
<evidence type="ECO:0000256" key="2">
    <source>
        <dbReference type="PROSITE-ProRule" id="PRU00252"/>
    </source>
</evidence>
<reference evidence="4 5" key="1">
    <citation type="journal article" date="2010" name="Stand. Genomic Sci.">
        <title>Complete genome sequence of Intrasporangium calvum type strain (7 KIP).</title>
        <authorList>
            <person name="Del Rio T.G."/>
            <person name="Chertkov O."/>
            <person name="Yasawong M."/>
            <person name="Lucas S."/>
            <person name="Deshpande S."/>
            <person name="Cheng J.F."/>
            <person name="Detter C."/>
            <person name="Tapia R."/>
            <person name="Han C."/>
            <person name="Goodwin L."/>
            <person name="Pitluck S."/>
            <person name="Liolios K."/>
            <person name="Ivanova N."/>
            <person name="Mavromatis K."/>
            <person name="Pati A."/>
            <person name="Chen A."/>
            <person name="Palaniappan K."/>
            <person name="Land M."/>
            <person name="Hauser L."/>
            <person name="Chang Y.J."/>
            <person name="Jeffries C.D."/>
            <person name="Rohde M."/>
            <person name="Pukall R."/>
            <person name="Sikorski J."/>
            <person name="Goker M."/>
            <person name="Woyke T."/>
            <person name="Bristow J."/>
            <person name="Eisen J.A."/>
            <person name="Markowitz V."/>
            <person name="Hugenholtz P."/>
            <person name="Kyrpides N.C."/>
            <person name="Klenk H.P."/>
            <person name="Lapidus A."/>
        </authorList>
    </citation>
    <scope>NUCLEOTIDE SEQUENCE [LARGE SCALE GENOMIC DNA]</scope>
    <source>
        <strain evidence="5">ATCC 23552 / DSM 43043 / JCM 3097 / NBRC 12989 / 7 KIP</strain>
    </source>
</reference>
<dbReference type="HOGENOM" id="CLU_151276_1_0_11"/>